<keyword evidence="3" id="KW-0677">Repeat</keyword>
<organism evidence="8 9">
    <name type="scientific">Digitaria exilis</name>
    <dbReference type="NCBI Taxonomy" id="1010633"/>
    <lineage>
        <taxon>Eukaryota</taxon>
        <taxon>Viridiplantae</taxon>
        <taxon>Streptophyta</taxon>
        <taxon>Embryophyta</taxon>
        <taxon>Tracheophyta</taxon>
        <taxon>Spermatophyta</taxon>
        <taxon>Magnoliopsida</taxon>
        <taxon>Liliopsida</taxon>
        <taxon>Poales</taxon>
        <taxon>Poaceae</taxon>
        <taxon>PACMAD clade</taxon>
        <taxon>Panicoideae</taxon>
        <taxon>Panicodae</taxon>
        <taxon>Paniceae</taxon>
        <taxon>Anthephorinae</taxon>
        <taxon>Digitaria</taxon>
    </lineage>
</organism>
<dbReference type="InterPro" id="IPR041118">
    <property type="entry name" value="Rx_N"/>
</dbReference>
<evidence type="ECO:0000256" key="4">
    <source>
        <dbReference type="ARBA" id="ARBA00022741"/>
    </source>
</evidence>
<dbReference type="Pfam" id="PF18052">
    <property type="entry name" value="Rx_N"/>
    <property type="match status" value="1"/>
</dbReference>
<dbReference type="PANTHER" id="PTHR19338:SF65">
    <property type="entry name" value="OS06G0163900 PROTEIN"/>
    <property type="match status" value="1"/>
</dbReference>
<evidence type="ECO:0000256" key="5">
    <source>
        <dbReference type="ARBA" id="ARBA00022821"/>
    </source>
</evidence>
<dbReference type="SUPFAM" id="SSF52540">
    <property type="entry name" value="P-loop containing nucleoside triphosphate hydrolases"/>
    <property type="match status" value="1"/>
</dbReference>
<feature type="domain" description="NB-ARC" evidence="6">
    <location>
        <begin position="159"/>
        <end position="252"/>
    </location>
</feature>
<reference evidence="8" key="1">
    <citation type="submission" date="2020-07" db="EMBL/GenBank/DDBJ databases">
        <title>Genome sequence and genetic diversity analysis of an under-domesticated orphan crop, white fonio (Digitaria exilis).</title>
        <authorList>
            <person name="Bennetzen J.L."/>
            <person name="Chen S."/>
            <person name="Ma X."/>
            <person name="Wang X."/>
            <person name="Yssel A.E.J."/>
            <person name="Chaluvadi S.R."/>
            <person name="Johnson M."/>
            <person name="Gangashetty P."/>
            <person name="Hamidou F."/>
            <person name="Sanogo M.D."/>
            <person name="Zwaenepoel A."/>
            <person name="Wallace J."/>
            <person name="Van De Peer Y."/>
            <person name="Van Deynze A."/>
        </authorList>
    </citation>
    <scope>NUCLEOTIDE SEQUENCE</scope>
    <source>
        <tissue evidence="8">Leaves</tissue>
    </source>
</reference>
<dbReference type="OrthoDB" id="692108at2759"/>
<evidence type="ECO:0000313" key="8">
    <source>
        <dbReference type="EMBL" id="KAF8690593.1"/>
    </source>
</evidence>
<protein>
    <submittedName>
        <fullName evidence="8">Uncharacterized protein</fullName>
    </submittedName>
</protein>
<proteinExistence type="inferred from homology"/>
<dbReference type="GO" id="GO:0043531">
    <property type="term" value="F:ADP binding"/>
    <property type="evidence" value="ECO:0007669"/>
    <property type="project" value="InterPro"/>
</dbReference>
<evidence type="ECO:0000256" key="2">
    <source>
        <dbReference type="ARBA" id="ARBA00022614"/>
    </source>
</evidence>
<dbReference type="Gene3D" id="1.20.5.4130">
    <property type="match status" value="1"/>
</dbReference>
<dbReference type="EMBL" id="JACEFO010001972">
    <property type="protein sequence ID" value="KAF8690593.1"/>
    <property type="molecule type" value="Genomic_DNA"/>
</dbReference>
<keyword evidence="5" id="KW-0611">Plant defense</keyword>
<dbReference type="InterPro" id="IPR002182">
    <property type="entry name" value="NB-ARC"/>
</dbReference>
<comment type="similarity">
    <text evidence="1">Belongs to the disease resistance NB-LRR family.</text>
</comment>
<dbReference type="PANTHER" id="PTHR19338">
    <property type="entry name" value="TRANSLOCASE OF INNER MITOCHONDRIAL MEMBRANE 13 HOMOLOG"/>
    <property type="match status" value="1"/>
</dbReference>
<comment type="caution">
    <text evidence="8">The sequence shown here is derived from an EMBL/GenBank/DDBJ whole genome shotgun (WGS) entry which is preliminary data.</text>
</comment>
<dbReference type="GO" id="GO:0006952">
    <property type="term" value="P:defense response"/>
    <property type="evidence" value="ECO:0007669"/>
    <property type="project" value="UniProtKB-KW"/>
</dbReference>
<evidence type="ECO:0000256" key="3">
    <source>
        <dbReference type="ARBA" id="ARBA00022737"/>
    </source>
</evidence>
<dbReference type="AlphaFoldDB" id="A0A835BG08"/>
<feature type="domain" description="Disease resistance N-terminal" evidence="7">
    <location>
        <begin position="2"/>
        <end position="89"/>
    </location>
</feature>
<keyword evidence="2" id="KW-0433">Leucine-rich repeat</keyword>
<dbReference type="Gene3D" id="3.40.50.300">
    <property type="entry name" value="P-loop containing nucleotide triphosphate hydrolases"/>
    <property type="match status" value="1"/>
</dbReference>
<dbReference type="InterPro" id="IPR027417">
    <property type="entry name" value="P-loop_NTPase"/>
</dbReference>
<evidence type="ECO:0000313" key="9">
    <source>
        <dbReference type="Proteomes" id="UP000636709"/>
    </source>
</evidence>
<evidence type="ECO:0000256" key="1">
    <source>
        <dbReference type="ARBA" id="ARBA00008894"/>
    </source>
</evidence>
<name>A0A835BG08_9POAL</name>
<keyword evidence="9" id="KW-1185">Reference proteome</keyword>
<dbReference type="Pfam" id="PF00931">
    <property type="entry name" value="NB-ARC"/>
    <property type="match status" value="1"/>
</dbReference>
<sequence>MMGPIIAKLTTILSWNYRLPGNIEDGIHLLKDRLSTMDDVLQMLADMDQVHPRARDWRNKVRELSYDIEDSIDRFMLNHSHGPHGGSKVNFISKALQKAEILLQDRGSVASQSVHLDPRVPALFEARDLVGIDGPQLDPRVTALFAEARDLVGIDGPREEIIQLLNVDEKQHKVVSIYGTGGQGKTTLAMQVYIKITEAFDCRAFVSLSPTLDIKKIFGDILFQLDKNKFNQTQSWDAEQLIRTTREHLVDKR</sequence>
<evidence type="ECO:0000259" key="6">
    <source>
        <dbReference type="Pfam" id="PF00931"/>
    </source>
</evidence>
<accession>A0A835BG08</accession>
<evidence type="ECO:0000259" key="7">
    <source>
        <dbReference type="Pfam" id="PF18052"/>
    </source>
</evidence>
<keyword evidence="4" id="KW-0547">Nucleotide-binding</keyword>
<dbReference type="Proteomes" id="UP000636709">
    <property type="component" value="Unassembled WGS sequence"/>
</dbReference>
<gene>
    <name evidence="8" type="ORF">HU200_040961</name>
</gene>